<gene>
    <name evidence="1" type="ORF">FLACOL7796_02829</name>
</gene>
<reference evidence="1 2" key="1">
    <citation type="submission" date="2020-02" db="EMBL/GenBank/DDBJ databases">
        <authorList>
            <person name="Criscuolo A."/>
        </authorList>
    </citation>
    <scope>NUCLEOTIDE SEQUENCE [LARGE SCALE GENOMIC DNA]</scope>
    <source>
        <strain evidence="1">CECT7796</strain>
    </source>
</reference>
<dbReference type="InterPro" id="IPR034660">
    <property type="entry name" value="DinB/YfiT-like"/>
</dbReference>
<dbReference type="Gene3D" id="1.20.120.450">
    <property type="entry name" value="dinb family like domain"/>
    <property type="match status" value="1"/>
</dbReference>
<sequence>MKATDSYLESVKKQFLYYKMLGEKAIAQLEPEQLFVTLNEDTNSIATIVKHVSGNMLSRWTDFLTSDGEKEWRNRDSEFENDLQSKEEVIVSWNKGWDCFLNTLNSLQPEQLSDIIYIRNEGHTVIEAINRQLAHYPYHIGQIVFYAKQLKKGDWDSLSIPKNKSGNYNAEKFAKEKEIKNFTDDELKKLSNDD</sequence>
<evidence type="ECO:0000313" key="1">
    <source>
        <dbReference type="EMBL" id="CAA9199625.1"/>
    </source>
</evidence>
<keyword evidence="2" id="KW-1185">Reference proteome</keyword>
<dbReference type="Pfam" id="PF07609">
    <property type="entry name" value="DUF1572"/>
    <property type="match status" value="1"/>
</dbReference>
<organism evidence="1 2">
    <name type="scientific">Flavobacterium collinsii</name>
    <dbReference type="NCBI Taxonomy" id="1114861"/>
    <lineage>
        <taxon>Bacteria</taxon>
        <taxon>Pseudomonadati</taxon>
        <taxon>Bacteroidota</taxon>
        <taxon>Flavobacteriia</taxon>
        <taxon>Flavobacteriales</taxon>
        <taxon>Flavobacteriaceae</taxon>
        <taxon>Flavobacterium</taxon>
    </lineage>
</organism>
<dbReference type="InterPro" id="IPR011466">
    <property type="entry name" value="DUF1572"/>
</dbReference>
<dbReference type="EMBL" id="CADCST010000093">
    <property type="protein sequence ID" value="CAA9199625.1"/>
    <property type="molecule type" value="Genomic_DNA"/>
</dbReference>
<comment type="caution">
    <text evidence="1">The sequence shown here is derived from an EMBL/GenBank/DDBJ whole genome shotgun (WGS) entry which is preliminary data.</text>
</comment>
<dbReference type="SUPFAM" id="SSF109854">
    <property type="entry name" value="DinB/YfiT-like putative metalloenzymes"/>
    <property type="match status" value="1"/>
</dbReference>
<name>A0ABM8KL15_9FLAO</name>
<dbReference type="RefSeq" id="WP_173966757.1">
    <property type="nucleotide sequence ID" value="NZ_CADCST010000093.1"/>
</dbReference>
<protein>
    <recommendedName>
        <fullName evidence="3">DUF1572 domain-containing protein</fullName>
    </recommendedName>
</protein>
<proteinExistence type="predicted"/>
<accession>A0ABM8KL15</accession>
<dbReference type="Proteomes" id="UP000474567">
    <property type="component" value="Unassembled WGS sequence"/>
</dbReference>
<evidence type="ECO:0008006" key="3">
    <source>
        <dbReference type="Google" id="ProtNLM"/>
    </source>
</evidence>
<evidence type="ECO:0000313" key="2">
    <source>
        <dbReference type="Proteomes" id="UP000474567"/>
    </source>
</evidence>